<organism evidence="1 2">
    <name type="scientific">Actinokineospora auranticolor</name>
    <dbReference type="NCBI Taxonomy" id="155976"/>
    <lineage>
        <taxon>Bacteria</taxon>
        <taxon>Bacillati</taxon>
        <taxon>Actinomycetota</taxon>
        <taxon>Actinomycetes</taxon>
        <taxon>Pseudonocardiales</taxon>
        <taxon>Pseudonocardiaceae</taxon>
        <taxon>Actinokineospora</taxon>
    </lineage>
</organism>
<name>A0A2S6GK59_9PSEU</name>
<evidence type="ECO:0000313" key="1">
    <source>
        <dbReference type="EMBL" id="PPK65595.1"/>
    </source>
</evidence>
<accession>A0A2S6GK59</accession>
<proteinExistence type="predicted"/>
<sequence>MCAGELLVTWGYSPSAHDAATVERLAAEHLGHVRALTG</sequence>
<dbReference type="AlphaFoldDB" id="A0A2S6GK59"/>
<evidence type="ECO:0000313" key="2">
    <source>
        <dbReference type="Proteomes" id="UP000239203"/>
    </source>
</evidence>
<dbReference type="Proteomes" id="UP000239203">
    <property type="component" value="Unassembled WGS sequence"/>
</dbReference>
<reference evidence="1 2" key="1">
    <citation type="submission" date="2018-02" db="EMBL/GenBank/DDBJ databases">
        <title>Genomic Encyclopedia of Archaeal and Bacterial Type Strains, Phase II (KMG-II): from individual species to whole genera.</title>
        <authorList>
            <person name="Goeker M."/>
        </authorList>
    </citation>
    <scope>NUCLEOTIDE SEQUENCE [LARGE SCALE GENOMIC DNA]</scope>
    <source>
        <strain evidence="1 2">YU 961-1</strain>
    </source>
</reference>
<protein>
    <submittedName>
        <fullName evidence="1">Uncharacterized protein</fullName>
    </submittedName>
</protein>
<keyword evidence="2" id="KW-1185">Reference proteome</keyword>
<dbReference type="EMBL" id="PTIX01000013">
    <property type="protein sequence ID" value="PPK65595.1"/>
    <property type="molecule type" value="Genomic_DNA"/>
</dbReference>
<gene>
    <name evidence="1" type="ORF">CLV40_11379</name>
</gene>
<comment type="caution">
    <text evidence="1">The sequence shown here is derived from an EMBL/GenBank/DDBJ whole genome shotgun (WGS) entry which is preliminary data.</text>
</comment>